<dbReference type="GO" id="GO:0015297">
    <property type="term" value="F:antiporter activity"/>
    <property type="evidence" value="ECO:0007669"/>
    <property type="project" value="UniProtKB-KW"/>
</dbReference>
<protein>
    <submittedName>
        <fullName evidence="13">Kef-type K+ transport system, membrane component</fullName>
    </submittedName>
</protein>
<name>A0A0R1V0W2_9LACO</name>
<evidence type="ECO:0000256" key="7">
    <source>
        <dbReference type="ARBA" id="ARBA00023053"/>
    </source>
</evidence>
<feature type="transmembrane region" description="Helical" evidence="11">
    <location>
        <begin position="146"/>
        <end position="171"/>
    </location>
</feature>
<dbReference type="PANTHER" id="PTHR43562:SF3">
    <property type="entry name" value="SODIUM ION_PROTON EXCHANGER (EUROFUNG)"/>
    <property type="match status" value="1"/>
</dbReference>
<dbReference type="GO" id="GO:0006814">
    <property type="term" value="P:sodium ion transport"/>
    <property type="evidence" value="ECO:0007669"/>
    <property type="project" value="UniProtKB-KW"/>
</dbReference>
<evidence type="ECO:0000256" key="11">
    <source>
        <dbReference type="SAM" id="Phobius"/>
    </source>
</evidence>
<dbReference type="STRING" id="1423753.FD28_GL002162"/>
<evidence type="ECO:0000256" key="1">
    <source>
        <dbReference type="ARBA" id="ARBA00004141"/>
    </source>
</evidence>
<evidence type="ECO:0000259" key="12">
    <source>
        <dbReference type="Pfam" id="PF00999"/>
    </source>
</evidence>
<accession>A0A0R1V0W2</accession>
<evidence type="ECO:0000256" key="5">
    <source>
        <dbReference type="ARBA" id="ARBA00022692"/>
    </source>
</evidence>
<reference evidence="13 14" key="1">
    <citation type="journal article" date="2015" name="Genome Announc.">
        <title>Expanding the biotechnology potential of lactobacilli through comparative genomics of 213 strains and associated genera.</title>
        <authorList>
            <person name="Sun Z."/>
            <person name="Harris H.M."/>
            <person name="McCann A."/>
            <person name="Guo C."/>
            <person name="Argimon S."/>
            <person name="Zhang W."/>
            <person name="Yang X."/>
            <person name="Jeffery I.B."/>
            <person name="Cooney J.C."/>
            <person name="Kagawa T.F."/>
            <person name="Liu W."/>
            <person name="Song Y."/>
            <person name="Salvetti E."/>
            <person name="Wrobel A."/>
            <person name="Rasinkangas P."/>
            <person name="Parkhill J."/>
            <person name="Rea M.C."/>
            <person name="O'Sullivan O."/>
            <person name="Ritari J."/>
            <person name="Douillard F.P."/>
            <person name="Paul Ross R."/>
            <person name="Yang R."/>
            <person name="Briner A.E."/>
            <person name="Felis G.E."/>
            <person name="de Vos W.M."/>
            <person name="Barrangou R."/>
            <person name="Klaenhammer T.R."/>
            <person name="Caufield P.W."/>
            <person name="Cui Y."/>
            <person name="Zhang H."/>
            <person name="O'Toole P.W."/>
        </authorList>
    </citation>
    <scope>NUCLEOTIDE SEQUENCE [LARGE SCALE GENOMIC DNA]</scope>
    <source>
        <strain evidence="13 14">DSM 16381</strain>
    </source>
</reference>
<evidence type="ECO:0000256" key="10">
    <source>
        <dbReference type="ARBA" id="ARBA00023201"/>
    </source>
</evidence>
<feature type="transmembrane region" description="Helical" evidence="11">
    <location>
        <begin position="54"/>
        <end position="74"/>
    </location>
</feature>
<feature type="transmembrane region" description="Helical" evidence="11">
    <location>
        <begin position="271"/>
        <end position="290"/>
    </location>
</feature>
<feature type="domain" description="Cation/H+ exchanger transmembrane" evidence="12">
    <location>
        <begin position="14"/>
        <end position="384"/>
    </location>
</feature>
<feature type="transmembrane region" description="Helical" evidence="11">
    <location>
        <begin position="296"/>
        <end position="314"/>
    </location>
</feature>
<keyword evidence="5 11" id="KW-0812">Transmembrane</keyword>
<evidence type="ECO:0000256" key="2">
    <source>
        <dbReference type="ARBA" id="ARBA00005551"/>
    </source>
</evidence>
<feature type="transmembrane region" description="Helical" evidence="11">
    <location>
        <begin position="359"/>
        <end position="379"/>
    </location>
</feature>
<dbReference type="InterPro" id="IPR006153">
    <property type="entry name" value="Cation/H_exchanger_TM"/>
</dbReference>
<sequence>MSVAFLGTLCLILVLTTLAGNFANRVGVPAVIGELLIGILIGPALLNWVQLNSLVNLFADIGVVILMFLGGLESNLELLMKYLRPAIVVATLGVIFPIALMGAASWWWGFSALESLFIGVIFSATSVSISVAVLKEFHALSTREGATILGAAVADDIMGVVLLSLMISLLASQGIKAAGSQPNLAVVLIEQVAFFGGTYILVKWVAPYLMHLSERLVMASSVTIMSMVICLGMAWLADIVGLSGAIGAFFAGIAVAHTPYRAVLADHVEPLGNAIFIPVFFVSVGLNMTLNHMAENVGIIVILTILACLTKLLGCGLGARLCGFSWTSSSVIGTGMIARGEMGLITAQIGHQAGLLGNASYSAMILVIVLATVLAPLLLKQTLKRMPKAAAVATTE</sequence>
<keyword evidence="9 11" id="KW-0472">Membrane</keyword>
<dbReference type="AlphaFoldDB" id="A0A0R1V0W2"/>
<dbReference type="InterPro" id="IPR038770">
    <property type="entry name" value="Na+/solute_symporter_sf"/>
</dbReference>
<dbReference type="Proteomes" id="UP000051580">
    <property type="component" value="Unassembled WGS sequence"/>
</dbReference>
<evidence type="ECO:0000256" key="6">
    <source>
        <dbReference type="ARBA" id="ARBA00022989"/>
    </source>
</evidence>
<feature type="transmembrane region" description="Helical" evidence="11">
    <location>
        <begin position="86"/>
        <end position="109"/>
    </location>
</feature>
<comment type="caution">
    <text evidence="13">The sequence shown here is derived from an EMBL/GenBank/DDBJ whole genome shotgun (WGS) entry which is preliminary data.</text>
</comment>
<dbReference type="Pfam" id="PF00999">
    <property type="entry name" value="Na_H_Exchanger"/>
    <property type="match status" value="1"/>
</dbReference>
<comment type="similarity">
    <text evidence="2">Belongs to the monovalent cation:proton antiporter 2 (CPA2) transporter (TC 2.A.37) family.</text>
</comment>
<dbReference type="PATRIC" id="fig|1423753.3.peg.2270"/>
<feature type="transmembrane region" description="Helical" evidence="11">
    <location>
        <begin position="115"/>
        <end position="134"/>
    </location>
</feature>
<feature type="transmembrane region" description="Helical" evidence="11">
    <location>
        <begin position="183"/>
        <end position="204"/>
    </location>
</feature>
<evidence type="ECO:0000256" key="3">
    <source>
        <dbReference type="ARBA" id="ARBA00022448"/>
    </source>
</evidence>
<keyword evidence="10" id="KW-0739">Sodium transport</keyword>
<keyword evidence="4" id="KW-0050">Antiport</keyword>
<keyword evidence="6 11" id="KW-1133">Transmembrane helix</keyword>
<keyword evidence="3" id="KW-0813">Transport</keyword>
<comment type="subcellular location">
    <subcellularLocation>
        <location evidence="1">Membrane</location>
        <topology evidence="1">Multi-pass membrane protein</topology>
    </subcellularLocation>
</comment>
<feature type="transmembrane region" description="Helical" evidence="11">
    <location>
        <begin position="242"/>
        <end position="259"/>
    </location>
</feature>
<evidence type="ECO:0000256" key="9">
    <source>
        <dbReference type="ARBA" id="ARBA00023136"/>
    </source>
</evidence>
<dbReference type="PANTHER" id="PTHR43562">
    <property type="entry name" value="NAPA-TYPE SODIUM/HYDROGEN ANTIPORTER"/>
    <property type="match status" value="1"/>
</dbReference>
<proteinExistence type="inferred from homology"/>
<evidence type="ECO:0000256" key="8">
    <source>
        <dbReference type="ARBA" id="ARBA00023065"/>
    </source>
</evidence>
<evidence type="ECO:0000256" key="4">
    <source>
        <dbReference type="ARBA" id="ARBA00022449"/>
    </source>
</evidence>
<dbReference type="Gene3D" id="1.20.1530.20">
    <property type="match status" value="1"/>
</dbReference>
<evidence type="ECO:0000313" key="13">
    <source>
        <dbReference type="EMBL" id="KRL95675.1"/>
    </source>
</evidence>
<keyword evidence="14" id="KW-1185">Reference proteome</keyword>
<keyword evidence="7" id="KW-0915">Sodium</keyword>
<keyword evidence="8" id="KW-0406">Ion transport</keyword>
<dbReference type="GO" id="GO:0016020">
    <property type="term" value="C:membrane"/>
    <property type="evidence" value="ECO:0007669"/>
    <property type="project" value="UniProtKB-SubCell"/>
</dbReference>
<dbReference type="GO" id="GO:1902600">
    <property type="term" value="P:proton transmembrane transport"/>
    <property type="evidence" value="ECO:0007669"/>
    <property type="project" value="InterPro"/>
</dbReference>
<organism evidence="13 14">
    <name type="scientific">Levilactobacillus hammesii DSM 16381</name>
    <dbReference type="NCBI Taxonomy" id="1423753"/>
    <lineage>
        <taxon>Bacteria</taxon>
        <taxon>Bacillati</taxon>
        <taxon>Bacillota</taxon>
        <taxon>Bacilli</taxon>
        <taxon>Lactobacillales</taxon>
        <taxon>Lactobacillaceae</taxon>
        <taxon>Levilactobacillus</taxon>
    </lineage>
</organism>
<dbReference type="EMBL" id="AZFS01000045">
    <property type="protein sequence ID" value="KRL95675.1"/>
    <property type="molecule type" value="Genomic_DNA"/>
</dbReference>
<gene>
    <name evidence="13" type="ORF">FD28_GL002162</name>
</gene>
<evidence type="ECO:0000313" key="14">
    <source>
        <dbReference type="Proteomes" id="UP000051580"/>
    </source>
</evidence>